<gene>
    <name evidence="1" type="ORF">BS47DRAFT_1350828</name>
</gene>
<keyword evidence="2" id="KW-1185">Reference proteome</keyword>
<organism evidence="1 2">
    <name type="scientific">Hydnum rufescens UP504</name>
    <dbReference type="NCBI Taxonomy" id="1448309"/>
    <lineage>
        <taxon>Eukaryota</taxon>
        <taxon>Fungi</taxon>
        <taxon>Dikarya</taxon>
        <taxon>Basidiomycota</taxon>
        <taxon>Agaricomycotina</taxon>
        <taxon>Agaricomycetes</taxon>
        <taxon>Cantharellales</taxon>
        <taxon>Hydnaceae</taxon>
        <taxon>Hydnum</taxon>
    </lineage>
</organism>
<dbReference type="Proteomes" id="UP000886523">
    <property type="component" value="Unassembled WGS sequence"/>
</dbReference>
<name>A0A9P6ALE6_9AGAM</name>
<evidence type="ECO:0000313" key="2">
    <source>
        <dbReference type="Proteomes" id="UP000886523"/>
    </source>
</evidence>
<sequence>MVFFSPFVSRSYVCCAVLLLLLFVYQTWRLVWAGVTALPPFMWLFSITVMGHDSPTSLGD</sequence>
<evidence type="ECO:0000313" key="1">
    <source>
        <dbReference type="EMBL" id="KAF9508009.1"/>
    </source>
</evidence>
<comment type="caution">
    <text evidence="1">The sequence shown here is derived from an EMBL/GenBank/DDBJ whole genome shotgun (WGS) entry which is preliminary data.</text>
</comment>
<dbReference type="EMBL" id="MU129067">
    <property type="protein sequence ID" value="KAF9508009.1"/>
    <property type="molecule type" value="Genomic_DNA"/>
</dbReference>
<accession>A0A9P6ALE6</accession>
<reference evidence="1" key="1">
    <citation type="journal article" date="2020" name="Nat. Commun.">
        <title>Large-scale genome sequencing of mycorrhizal fungi provides insights into the early evolution of symbiotic traits.</title>
        <authorList>
            <person name="Miyauchi S."/>
            <person name="Kiss E."/>
            <person name="Kuo A."/>
            <person name="Drula E."/>
            <person name="Kohler A."/>
            <person name="Sanchez-Garcia M."/>
            <person name="Morin E."/>
            <person name="Andreopoulos B."/>
            <person name="Barry K.W."/>
            <person name="Bonito G."/>
            <person name="Buee M."/>
            <person name="Carver A."/>
            <person name="Chen C."/>
            <person name="Cichocki N."/>
            <person name="Clum A."/>
            <person name="Culley D."/>
            <person name="Crous P.W."/>
            <person name="Fauchery L."/>
            <person name="Girlanda M."/>
            <person name="Hayes R.D."/>
            <person name="Keri Z."/>
            <person name="LaButti K."/>
            <person name="Lipzen A."/>
            <person name="Lombard V."/>
            <person name="Magnuson J."/>
            <person name="Maillard F."/>
            <person name="Murat C."/>
            <person name="Nolan M."/>
            <person name="Ohm R.A."/>
            <person name="Pangilinan J."/>
            <person name="Pereira M.F."/>
            <person name="Perotto S."/>
            <person name="Peter M."/>
            <person name="Pfister S."/>
            <person name="Riley R."/>
            <person name="Sitrit Y."/>
            <person name="Stielow J.B."/>
            <person name="Szollosi G."/>
            <person name="Zifcakova L."/>
            <person name="Stursova M."/>
            <person name="Spatafora J.W."/>
            <person name="Tedersoo L."/>
            <person name="Vaario L.M."/>
            <person name="Yamada A."/>
            <person name="Yan M."/>
            <person name="Wang P."/>
            <person name="Xu J."/>
            <person name="Bruns T."/>
            <person name="Baldrian P."/>
            <person name="Vilgalys R."/>
            <person name="Dunand C."/>
            <person name="Henrissat B."/>
            <person name="Grigoriev I.V."/>
            <person name="Hibbett D."/>
            <person name="Nagy L.G."/>
            <person name="Martin F.M."/>
        </authorList>
    </citation>
    <scope>NUCLEOTIDE SEQUENCE</scope>
    <source>
        <strain evidence="1">UP504</strain>
    </source>
</reference>
<proteinExistence type="predicted"/>
<protein>
    <submittedName>
        <fullName evidence="1">Uncharacterized protein</fullName>
    </submittedName>
</protein>
<dbReference type="AlphaFoldDB" id="A0A9P6ALE6"/>